<dbReference type="PANTHER" id="PTHR30015">
    <property type="entry name" value="MRR RESTRICTION SYSTEM PROTEIN"/>
    <property type="match status" value="1"/>
</dbReference>
<evidence type="ECO:0000259" key="1">
    <source>
        <dbReference type="Pfam" id="PF04471"/>
    </source>
</evidence>
<dbReference type="InterPro" id="IPR052906">
    <property type="entry name" value="Type_IV_Methyl-Rstrct_Enzyme"/>
</dbReference>
<protein>
    <recommendedName>
        <fullName evidence="1">Restriction endonuclease type IV Mrr domain-containing protein</fullName>
    </recommendedName>
</protein>
<dbReference type="InterPro" id="IPR011335">
    <property type="entry name" value="Restrct_endonuc-II-like"/>
</dbReference>
<dbReference type="EMBL" id="BPEY01000012">
    <property type="protein sequence ID" value="GIU42875.1"/>
    <property type="molecule type" value="Genomic_DNA"/>
</dbReference>
<dbReference type="SUPFAM" id="SSF52980">
    <property type="entry name" value="Restriction endonuclease-like"/>
    <property type="match status" value="1"/>
</dbReference>
<organism evidence="2 3">
    <name type="scientific">Shewanella sairae</name>
    <dbReference type="NCBI Taxonomy" id="190310"/>
    <lineage>
        <taxon>Bacteria</taxon>
        <taxon>Pseudomonadati</taxon>
        <taxon>Pseudomonadota</taxon>
        <taxon>Gammaproteobacteria</taxon>
        <taxon>Alteromonadales</taxon>
        <taxon>Shewanellaceae</taxon>
        <taxon>Shewanella</taxon>
    </lineage>
</organism>
<dbReference type="PANTHER" id="PTHR30015:SF7">
    <property type="entry name" value="TYPE IV METHYL-DIRECTED RESTRICTION ENZYME ECOKMRR"/>
    <property type="match status" value="1"/>
</dbReference>
<proteinExistence type="predicted"/>
<sequence length="173" mass="19570">MTTLIYTLITAIVILLCLPVKRFCRHKHNISRANHALDTLSRIPHPGQQFAYLRKLDPFVFEELLLCAYERQGHTAIRNKRYTGDGGIDGQVQINKQTFLVQAKRYHGYIQAAHVTEFALVCRQHKKQGLFIHTGKTGKTAYIARCYGGIEIISGQKLLSLLVPAENKLKVVA</sequence>
<feature type="domain" description="Restriction endonuclease type IV Mrr" evidence="1">
    <location>
        <begin position="53"/>
        <end position="162"/>
    </location>
</feature>
<evidence type="ECO:0000313" key="2">
    <source>
        <dbReference type="EMBL" id="GIU42875.1"/>
    </source>
</evidence>
<dbReference type="RefSeq" id="WP_220780130.1">
    <property type="nucleotide sequence ID" value="NZ_BPEY01000012.1"/>
</dbReference>
<dbReference type="Proteomes" id="UP000887104">
    <property type="component" value="Unassembled WGS sequence"/>
</dbReference>
<gene>
    <name evidence="2" type="ORF">TUM4438_10450</name>
</gene>
<dbReference type="Gene3D" id="3.40.1350.10">
    <property type="match status" value="1"/>
</dbReference>
<dbReference type="Pfam" id="PF04471">
    <property type="entry name" value="Mrr_cat"/>
    <property type="match status" value="1"/>
</dbReference>
<reference evidence="2" key="1">
    <citation type="submission" date="2021-05" db="EMBL/GenBank/DDBJ databases">
        <title>Molecular characterization for Shewanella algae harboring chromosomal blaOXA-55-like strains isolated from clinical and environment sample.</title>
        <authorList>
            <person name="Ohama Y."/>
            <person name="Aoki K."/>
            <person name="Harada S."/>
            <person name="Moriya K."/>
            <person name="Ishii Y."/>
            <person name="Tateda K."/>
        </authorList>
    </citation>
    <scope>NUCLEOTIDE SEQUENCE</scope>
    <source>
        <strain evidence="2">JCM 11563</strain>
    </source>
</reference>
<evidence type="ECO:0000313" key="3">
    <source>
        <dbReference type="Proteomes" id="UP000887104"/>
    </source>
</evidence>
<accession>A0ABQ4P5X3</accession>
<name>A0ABQ4P5X3_9GAMM</name>
<keyword evidence="3" id="KW-1185">Reference proteome</keyword>
<comment type="caution">
    <text evidence="2">The sequence shown here is derived from an EMBL/GenBank/DDBJ whole genome shotgun (WGS) entry which is preliminary data.</text>
</comment>
<dbReference type="InterPro" id="IPR011856">
    <property type="entry name" value="tRNA_endonuc-like_dom_sf"/>
</dbReference>
<dbReference type="InterPro" id="IPR007560">
    <property type="entry name" value="Restrct_endonuc_IV_Mrr"/>
</dbReference>